<reference evidence="2" key="1">
    <citation type="journal article" date="2020" name="Phytopathology">
        <title>Genome sequence of the chestnut blight fungus Cryphonectria parasitica EP155: A fundamental resource for an archetypical invasive plant pathogen.</title>
        <authorList>
            <person name="Crouch J.A."/>
            <person name="Dawe A."/>
            <person name="Aerts A."/>
            <person name="Barry K."/>
            <person name="Churchill A.C.L."/>
            <person name="Grimwood J."/>
            <person name="Hillman B."/>
            <person name="Milgroom M.G."/>
            <person name="Pangilinan J."/>
            <person name="Smith M."/>
            <person name="Salamov A."/>
            <person name="Schmutz J."/>
            <person name="Yadav J."/>
            <person name="Grigoriev I.V."/>
            <person name="Nuss D."/>
        </authorList>
    </citation>
    <scope>NUCLEOTIDE SEQUENCE</scope>
    <source>
        <strain evidence="2">EP155</strain>
    </source>
</reference>
<sequence length="142" mass="15760">LESAPSKRSPHPADDDGPNTPTDLLPSKQQLDCVDAEAESNACHHQAPEEPPGSTREDRRWRPDERLHDEKEDRPAAASDLRRVFSFIAGDDARFSLAYDDQWPLPRSSVTDGGGGADQDTKYLGTWRHLLRATNKLELTSG</sequence>
<dbReference type="Proteomes" id="UP000803844">
    <property type="component" value="Unassembled WGS sequence"/>
</dbReference>
<feature type="compositionally biased region" description="Polar residues" evidence="1">
    <location>
        <begin position="19"/>
        <end position="30"/>
    </location>
</feature>
<organism evidence="2 3">
    <name type="scientific">Cryphonectria parasitica (strain ATCC 38755 / EP155)</name>
    <dbReference type="NCBI Taxonomy" id="660469"/>
    <lineage>
        <taxon>Eukaryota</taxon>
        <taxon>Fungi</taxon>
        <taxon>Dikarya</taxon>
        <taxon>Ascomycota</taxon>
        <taxon>Pezizomycotina</taxon>
        <taxon>Sordariomycetes</taxon>
        <taxon>Sordariomycetidae</taxon>
        <taxon>Diaporthales</taxon>
        <taxon>Cryphonectriaceae</taxon>
        <taxon>Cryphonectria-Endothia species complex</taxon>
        <taxon>Cryphonectria</taxon>
    </lineage>
</organism>
<dbReference type="RefSeq" id="XP_040777041.1">
    <property type="nucleotide sequence ID" value="XM_040923379.1"/>
</dbReference>
<protein>
    <submittedName>
        <fullName evidence="2">Uncharacterized protein</fullName>
    </submittedName>
</protein>
<evidence type="ECO:0000313" key="2">
    <source>
        <dbReference type="EMBL" id="KAF3766080.1"/>
    </source>
</evidence>
<keyword evidence="3" id="KW-1185">Reference proteome</keyword>
<dbReference type="AlphaFoldDB" id="A0A9P4Y4M3"/>
<feature type="region of interest" description="Disordered" evidence="1">
    <location>
        <begin position="1"/>
        <end position="78"/>
    </location>
</feature>
<name>A0A9P4Y4M3_CRYP1</name>
<dbReference type="EMBL" id="MU032347">
    <property type="protein sequence ID" value="KAF3766080.1"/>
    <property type="molecule type" value="Genomic_DNA"/>
</dbReference>
<feature type="non-terminal residue" evidence="2">
    <location>
        <position position="1"/>
    </location>
</feature>
<evidence type="ECO:0000313" key="3">
    <source>
        <dbReference type="Proteomes" id="UP000803844"/>
    </source>
</evidence>
<feature type="compositionally biased region" description="Basic and acidic residues" evidence="1">
    <location>
        <begin position="55"/>
        <end position="78"/>
    </location>
</feature>
<gene>
    <name evidence="2" type="ORF">M406DRAFT_356189</name>
</gene>
<comment type="caution">
    <text evidence="2">The sequence shown here is derived from an EMBL/GenBank/DDBJ whole genome shotgun (WGS) entry which is preliminary data.</text>
</comment>
<accession>A0A9P4Y4M3</accession>
<proteinExistence type="predicted"/>
<evidence type="ECO:0000256" key="1">
    <source>
        <dbReference type="SAM" id="MobiDB-lite"/>
    </source>
</evidence>
<dbReference type="GeneID" id="63840508"/>